<dbReference type="SUPFAM" id="SSF140125">
    <property type="entry name" value="Rabenosyn-5 Rab-binding domain-like"/>
    <property type="match status" value="1"/>
</dbReference>
<keyword evidence="1 2" id="KW-0175">Coiled coil</keyword>
<protein>
    <submittedName>
        <fullName evidence="6">Coiled-coil domain-containing protein 63</fullName>
    </submittedName>
</protein>
<dbReference type="EMBL" id="UYRS01018306">
    <property type="protein sequence ID" value="VDK32121.1"/>
    <property type="molecule type" value="Genomic_DNA"/>
</dbReference>
<dbReference type="STRING" id="60517.A0A0R3W1M3"/>
<evidence type="ECO:0000256" key="2">
    <source>
        <dbReference type="SAM" id="Coils"/>
    </source>
</evidence>
<dbReference type="InterPro" id="IPR049258">
    <property type="entry name" value="ODAD1_CC"/>
</dbReference>
<dbReference type="Pfam" id="PF21773">
    <property type="entry name" value="ODAD1_CC"/>
    <property type="match status" value="1"/>
</dbReference>
<gene>
    <name evidence="4" type="ORF">TASK_LOCUS3646</name>
</gene>
<name>A0A0R3W1M3_TAEAS</name>
<dbReference type="Proteomes" id="UP000282613">
    <property type="component" value="Unassembled WGS sequence"/>
</dbReference>
<feature type="coiled-coil region" evidence="2">
    <location>
        <begin position="215"/>
        <end position="246"/>
    </location>
</feature>
<keyword evidence="5" id="KW-1185">Reference proteome</keyword>
<evidence type="ECO:0000259" key="3">
    <source>
        <dbReference type="Pfam" id="PF21773"/>
    </source>
</evidence>
<proteinExistence type="predicted"/>
<organism evidence="6">
    <name type="scientific">Taenia asiatica</name>
    <name type="common">Asian tapeworm</name>
    <dbReference type="NCBI Taxonomy" id="60517"/>
    <lineage>
        <taxon>Eukaryota</taxon>
        <taxon>Metazoa</taxon>
        <taxon>Spiralia</taxon>
        <taxon>Lophotrochozoa</taxon>
        <taxon>Platyhelminthes</taxon>
        <taxon>Cestoda</taxon>
        <taxon>Eucestoda</taxon>
        <taxon>Cyclophyllidea</taxon>
        <taxon>Taeniidae</taxon>
        <taxon>Taenia</taxon>
    </lineage>
</organism>
<dbReference type="OrthoDB" id="6766775at2759"/>
<feature type="domain" description="ODAD1 central coiled coil region" evidence="3">
    <location>
        <begin position="143"/>
        <end position="348"/>
    </location>
</feature>
<evidence type="ECO:0000313" key="6">
    <source>
        <dbReference type="WBParaSite" id="TASK_0000364501-mRNA-1"/>
    </source>
</evidence>
<evidence type="ECO:0000256" key="1">
    <source>
        <dbReference type="ARBA" id="ARBA00023054"/>
    </source>
</evidence>
<sequence>MPYKSMIETDAEVLAEREAEYIQLKHALHLAQADRQHYIEEMQSAMGKMKKTIEKLEAERNELLEQISVVDSKINQAKDQRTCEDLANLADNKDWLQQQIAQEKAKHVELDVKTRELEKNLWSLIHTAGTTQGAQEAMSKLRKKQACLEGRVVHALKTYNDALGKNMRLRSEIDTLRMERGRFDLIYRKIDLTLTKMRNEISRLTSFTTQAYDQREEAAQRIQALTDKAEKDNQQHNIEMKELVRLIDHERKLKQFMKIKAAEREEDPQLTAWRAKKEAEAEEKREQVEQTIRRYEESFDRMLVLAKTSTTDKLVDSFLFNEDRNFALFNYVSEINGEIEKLLNENEEATPFKNGVCYAAIHIQMPIKKQIDDYRNSMNNTITEKRQELENLESTNKKIEEATERIRAKLEKTKQLLQETAVMTGDLAERLNCDTYMTSDLNFPWSVLERRLAASKDPTLETVLDYLALIEERIDDLLLVRQYIATIDADAPYIAKPILMGGNLLPLSSSLPTIIPPNLNADFDESTGEGELKVPLSREELHKRVISQMKSKHTETTGKETDVDE</sequence>
<dbReference type="InterPro" id="IPR051876">
    <property type="entry name" value="ODA-DC/CCD"/>
</dbReference>
<dbReference type="InterPro" id="IPR036531">
    <property type="entry name" value="Rbsn_Rab-bd_sf"/>
</dbReference>
<dbReference type="AlphaFoldDB" id="A0A0R3W1M3"/>
<accession>A0A0R3W1M3</accession>
<reference evidence="6" key="1">
    <citation type="submission" date="2016-04" db="UniProtKB">
        <authorList>
            <consortium name="WormBaseParasite"/>
        </authorList>
    </citation>
    <scope>IDENTIFICATION</scope>
</reference>
<dbReference type="PANTHER" id="PTHR21694">
    <property type="entry name" value="COILED-COIL DOMAIN-CONTAINING PROTEIN 63"/>
    <property type="match status" value="1"/>
</dbReference>
<feature type="coiled-coil region" evidence="2">
    <location>
        <begin position="375"/>
        <end position="420"/>
    </location>
</feature>
<dbReference type="PANTHER" id="PTHR21694:SF18">
    <property type="entry name" value="COILED-COIL DOMAIN-CONTAINING PROTEIN 63"/>
    <property type="match status" value="1"/>
</dbReference>
<evidence type="ECO:0000313" key="5">
    <source>
        <dbReference type="Proteomes" id="UP000282613"/>
    </source>
</evidence>
<evidence type="ECO:0000313" key="4">
    <source>
        <dbReference type="EMBL" id="VDK32121.1"/>
    </source>
</evidence>
<dbReference type="WBParaSite" id="TASK_0000364501-mRNA-1">
    <property type="protein sequence ID" value="TASK_0000364501-mRNA-1"/>
    <property type="gene ID" value="TASK_0000364501"/>
</dbReference>
<reference evidence="4 5" key="2">
    <citation type="submission" date="2018-11" db="EMBL/GenBank/DDBJ databases">
        <authorList>
            <consortium name="Pathogen Informatics"/>
        </authorList>
    </citation>
    <scope>NUCLEOTIDE SEQUENCE [LARGE SCALE GENOMIC DNA]</scope>
</reference>
<feature type="coiled-coil region" evidence="2">
    <location>
        <begin position="39"/>
        <end position="120"/>
    </location>
</feature>